<dbReference type="Proteomes" id="UP000826271">
    <property type="component" value="Unassembled WGS sequence"/>
</dbReference>
<name>A0AAV6X0Q9_9LAMI</name>
<dbReference type="InterPro" id="IPR008930">
    <property type="entry name" value="Terpenoid_cyclase/PrenylTrfase"/>
</dbReference>
<dbReference type="GO" id="GO:0042300">
    <property type="term" value="F:beta-amyrin synthase activity"/>
    <property type="evidence" value="ECO:0007669"/>
    <property type="project" value="TreeGrafter"/>
</dbReference>
<feature type="transmembrane region" description="Helical" evidence="2">
    <location>
        <begin position="350"/>
        <end position="370"/>
    </location>
</feature>
<gene>
    <name evidence="3" type="ORF">BUALT_Bualt09G0011100</name>
</gene>
<accession>A0AAV6X0Q9</accession>
<dbReference type="AlphaFoldDB" id="A0AAV6X0Q9"/>
<evidence type="ECO:0000256" key="2">
    <source>
        <dbReference type="SAM" id="Phobius"/>
    </source>
</evidence>
<dbReference type="EMBL" id="WHWC01000009">
    <property type="protein sequence ID" value="KAG8375939.1"/>
    <property type="molecule type" value="Genomic_DNA"/>
</dbReference>
<dbReference type="PANTHER" id="PTHR11764:SF58">
    <property type="entry name" value="BETA-AMYRIN SYNTHASE-RELATED"/>
    <property type="match status" value="1"/>
</dbReference>
<dbReference type="PANTHER" id="PTHR11764">
    <property type="entry name" value="TERPENE CYCLASE/MUTASE FAMILY MEMBER"/>
    <property type="match status" value="1"/>
</dbReference>
<keyword evidence="4" id="KW-1185">Reference proteome</keyword>
<reference evidence="3" key="1">
    <citation type="submission" date="2019-10" db="EMBL/GenBank/DDBJ databases">
        <authorList>
            <person name="Zhang R."/>
            <person name="Pan Y."/>
            <person name="Wang J."/>
            <person name="Ma R."/>
            <person name="Yu S."/>
        </authorList>
    </citation>
    <scope>NUCLEOTIDE SEQUENCE</scope>
    <source>
        <strain evidence="3">LA-IB0</strain>
        <tissue evidence="3">Leaf</tissue>
    </source>
</reference>
<organism evidence="3 4">
    <name type="scientific">Buddleja alternifolia</name>
    <dbReference type="NCBI Taxonomy" id="168488"/>
    <lineage>
        <taxon>Eukaryota</taxon>
        <taxon>Viridiplantae</taxon>
        <taxon>Streptophyta</taxon>
        <taxon>Embryophyta</taxon>
        <taxon>Tracheophyta</taxon>
        <taxon>Spermatophyta</taxon>
        <taxon>Magnoliopsida</taxon>
        <taxon>eudicotyledons</taxon>
        <taxon>Gunneridae</taxon>
        <taxon>Pentapetalae</taxon>
        <taxon>asterids</taxon>
        <taxon>lamiids</taxon>
        <taxon>Lamiales</taxon>
        <taxon>Scrophulariaceae</taxon>
        <taxon>Buddlejeae</taxon>
        <taxon>Buddleja</taxon>
    </lineage>
</organism>
<dbReference type="Gene3D" id="1.50.10.20">
    <property type="match status" value="1"/>
</dbReference>
<evidence type="ECO:0000313" key="4">
    <source>
        <dbReference type="Proteomes" id="UP000826271"/>
    </source>
</evidence>
<dbReference type="GO" id="GO:0005811">
    <property type="term" value="C:lipid droplet"/>
    <property type="evidence" value="ECO:0007669"/>
    <property type="project" value="InterPro"/>
</dbReference>
<keyword evidence="2" id="KW-1133">Transmembrane helix</keyword>
<proteinExistence type="predicted"/>
<keyword evidence="2" id="KW-0472">Membrane</keyword>
<comment type="caution">
    <text evidence="3">The sequence shown here is derived from an EMBL/GenBank/DDBJ whole genome shotgun (WGS) entry which is preliminary data.</text>
</comment>
<evidence type="ECO:0000313" key="3">
    <source>
        <dbReference type="EMBL" id="KAG8375939.1"/>
    </source>
</evidence>
<evidence type="ECO:0000256" key="1">
    <source>
        <dbReference type="ARBA" id="ARBA00023235"/>
    </source>
</evidence>
<dbReference type="GO" id="GO:0016104">
    <property type="term" value="P:triterpenoid biosynthetic process"/>
    <property type="evidence" value="ECO:0007669"/>
    <property type="project" value="InterPro"/>
</dbReference>
<dbReference type="SUPFAM" id="SSF48239">
    <property type="entry name" value="Terpenoid cyclases/Protein prenyltransferases"/>
    <property type="match status" value="2"/>
</dbReference>
<dbReference type="InterPro" id="IPR018333">
    <property type="entry name" value="Squalene_cyclase"/>
</dbReference>
<keyword evidence="2" id="KW-0812">Transmembrane</keyword>
<sequence length="517" mass="59769">MVHEMIGKFITVCWDKCITVLLEASSVEVKLIVSSIVLRATWEDLYCLHPLIQDLIWDSCYILAKPLLTHWPLNKLREKALQVTMKHIHYADENNRYITIGCTEKVLCMLACWVEDPNGDYFKKHLAMFPDYMWVVEDGMKGQILTLGLQVKDNPFGDFRSMYRHISKGSWTFSDQDHGWQVSDSTATGLKCCLLFSMMPPEIVGEKMESERLYNVVNILLSLQCDEMSNCCSFPLLLPLMNFSFPDRCRFRHTLVISAVGRRRHHRRRLLKYSPLTTTPPTPTIFKLSDNTLQITLKSPSNSIQQLESKLNHFIEYSREAFDDLRTVVTVDGDNGGLVISSCRRSTIEFFVALLLVSSLIVIISFRGLFKFGRRNRGEEEELVYKRDRSLGGREVLVGKRPDTNWSTTTTAGSRNLTPLGSDTATNYYYPNEINRNQRNTRRKKELPQWWPHLVNSGPHDTINKEEYQRMANQLIRDCKCLHLNVKKRYCTEAIMDRKMSGMDISTNDIVQIHLGF</sequence>
<keyword evidence="1" id="KW-0413">Isomerase</keyword>
<protein>
    <submittedName>
        <fullName evidence="3">Uncharacterized protein</fullName>
    </submittedName>
</protein>